<dbReference type="AlphaFoldDB" id="A0A7W4YEF9"/>
<dbReference type="InterPro" id="IPR053842">
    <property type="entry name" value="NikA-like"/>
</dbReference>
<sequence>MAEEALPARRFGRRRQANVAGGRPKAYKVTVSDEENDRLVALAGEAGTTVPRLLVESALADRSAGSVSERRNAAAELFRVYRLLAAVSNNVNQIARATNATGEVHEELVATLAAVRRTAERVDGVIERFSVS</sequence>
<name>A0A7W4YEF9_9CELL</name>
<reference evidence="1 2" key="2">
    <citation type="submission" date="2020-08" db="EMBL/GenBank/DDBJ databases">
        <authorList>
            <person name="Partida-Martinez L."/>
            <person name="Huntemann M."/>
            <person name="Clum A."/>
            <person name="Wang J."/>
            <person name="Palaniappan K."/>
            <person name="Ritter S."/>
            <person name="Chen I.-M."/>
            <person name="Stamatis D."/>
            <person name="Reddy T."/>
            <person name="O'Malley R."/>
            <person name="Daum C."/>
            <person name="Shapiro N."/>
            <person name="Ivanova N."/>
            <person name="Kyrpides N."/>
            <person name="Woyke T."/>
        </authorList>
    </citation>
    <scope>NUCLEOTIDE SEQUENCE [LARGE SCALE GENOMIC DNA]</scope>
    <source>
        <strain evidence="1 2">RAS26</strain>
    </source>
</reference>
<proteinExistence type="predicted"/>
<evidence type="ECO:0000313" key="1">
    <source>
        <dbReference type="EMBL" id="MBB2925541.1"/>
    </source>
</evidence>
<organism evidence="1 2">
    <name type="scientific">Cellulomonas cellasea</name>
    <dbReference type="NCBI Taxonomy" id="43670"/>
    <lineage>
        <taxon>Bacteria</taxon>
        <taxon>Bacillati</taxon>
        <taxon>Actinomycetota</taxon>
        <taxon>Actinomycetes</taxon>
        <taxon>Micrococcales</taxon>
        <taxon>Cellulomonadaceae</taxon>
        <taxon>Cellulomonas</taxon>
    </lineage>
</organism>
<comment type="caution">
    <text evidence="1">The sequence shown here is derived from an EMBL/GenBank/DDBJ whole genome shotgun (WGS) entry which is preliminary data.</text>
</comment>
<dbReference type="Proteomes" id="UP000518206">
    <property type="component" value="Unassembled WGS sequence"/>
</dbReference>
<dbReference type="EMBL" id="JACHVX010000011">
    <property type="protein sequence ID" value="MBB2925541.1"/>
    <property type="molecule type" value="Genomic_DNA"/>
</dbReference>
<gene>
    <name evidence="1" type="ORF">FHR80_004488</name>
</gene>
<evidence type="ECO:0000313" key="2">
    <source>
        <dbReference type="Proteomes" id="UP000518206"/>
    </source>
</evidence>
<accession>A0A7W4YEF9</accession>
<reference evidence="1 2" key="1">
    <citation type="submission" date="2020-08" db="EMBL/GenBank/DDBJ databases">
        <title>The Agave Microbiome: Exploring the role of microbial communities in plant adaptations to desert environments.</title>
        <authorList>
            <person name="Partida-Martinez L.P."/>
        </authorList>
    </citation>
    <scope>NUCLEOTIDE SEQUENCE [LARGE SCALE GENOMIC DNA]</scope>
    <source>
        <strain evidence="1 2">RAS26</strain>
    </source>
</reference>
<evidence type="ECO:0008006" key="3">
    <source>
        <dbReference type="Google" id="ProtNLM"/>
    </source>
</evidence>
<protein>
    <recommendedName>
        <fullName evidence="3">Bacterial mobilisation domain-containing protein</fullName>
    </recommendedName>
</protein>
<dbReference type="RefSeq" id="WP_183298248.1">
    <property type="nucleotide sequence ID" value="NZ_JACHVX010000011.1"/>
</dbReference>
<dbReference type="Pfam" id="PF21983">
    <property type="entry name" value="NikA-like"/>
    <property type="match status" value="1"/>
</dbReference>